<dbReference type="Proteomes" id="UP000008312">
    <property type="component" value="Unassembled WGS sequence"/>
</dbReference>
<evidence type="ECO:0000256" key="1">
    <source>
        <dbReference type="SAM" id="MobiDB-lite"/>
    </source>
</evidence>
<feature type="compositionally biased region" description="Basic and acidic residues" evidence="1">
    <location>
        <begin position="374"/>
        <end position="383"/>
    </location>
</feature>
<dbReference type="GO" id="GO:0016192">
    <property type="term" value="P:vesicle-mediated transport"/>
    <property type="evidence" value="ECO:0007669"/>
    <property type="project" value="UniProtKB-ARBA"/>
</dbReference>
<dbReference type="AlphaFoldDB" id="D8M2L2"/>
<dbReference type="SMART" id="SM00222">
    <property type="entry name" value="Sec7"/>
    <property type="match status" value="1"/>
</dbReference>
<dbReference type="SUPFAM" id="SSF48425">
    <property type="entry name" value="Sec7 domain"/>
    <property type="match status" value="1"/>
</dbReference>
<dbReference type="GO" id="GO:0005737">
    <property type="term" value="C:cytoplasm"/>
    <property type="evidence" value="ECO:0007669"/>
    <property type="project" value="UniProtKB-ARBA"/>
</dbReference>
<dbReference type="GO" id="GO:0032012">
    <property type="term" value="P:regulation of ARF protein signal transduction"/>
    <property type="evidence" value="ECO:0007669"/>
    <property type="project" value="InterPro"/>
</dbReference>
<feature type="domain" description="SEC7" evidence="2">
    <location>
        <begin position="1"/>
        <end position="103"/>
    </location>
</feature>
<dbReference type="PANTHER" id="PTHR10663">
    <property type="entry name" value="GUANYL-NUCLEOTIDE EXCHANGE FACTOR"/>
    <property type="match status" value="1"/>
</dbReference>
<dbReference type="Pfam" id="PF01369">
    <property type="entry name" value="Sec7"/>
    <property type="match status" value="1"/>
</dbReference>
<keyword evidence="4" id="KW-1185">Reference proteome</keyword>
<feature type="region of interest" description="Disordered" evidence="1">
    <location>
        <begin position="126"/>
        <end position="154"/>
    </location>
</feature>
<dbReference type="InterPro" id="IPR000904">
    <property type="entry name" value="Sec7_dom"/>
</dbReference>
<dbReference type="GO" id="GO:0012505">
    <property type="term" value="C:endomembrane system"/>
    <property type="evidence" value="ECO:0007669"/>
    <property type="project" value="UniProtKB-ARBA"/>
</dbReference>
<dbReference type="OrthoDB" id="430364at2759"/>
<accession>D8M2L2</accession>
<feature type="region of interest" description="Disordered" evidence="1">
    <location>
        <begin position="374"/>
        <end position="421"/>
    </location>
</feature>
<dbReference type="GO" id="GO:0005085">
    <property type="term" value="F:guanyl-nucleotide exchange factor activity"/>
    <property type="evidence" value="ECO:0007669"/>
    <property type="project" value="InterPro"/>
</dbReference>
<dbReference type="PROSITE" id="PS50190">
    <property type="entry name" value="SEC7"/>
    <property type="match status" value="1"/>
</dbReference>
<dbReference type="InParanoid" id="D8M2L2"/>
<organism evidence="3">
    <name type="scientific">Blastocystis hominis</name>
    <dbReference type="NCBI Taxonomy" id="12968"/>
    <lineage>
        <taxon>Eukaryota</taxon>
        <taxon>Sar</taxon>
        <taxon>Stramenopiles</taxon>
        <taxon>Bigyra</taxon>
        <taxon>Opalozoa</taxon>
        <taxon>Opalinata</taxon>
        <taxon>Blastocystidae</taxon>
        <taxon>Blastocystis</taxon>
    </lineage>
</organism>
<name>D8M2L2_BLAHO</name>
<dbReference type="Gene3D" id="1.10.1000.11">
    <property type="entry name" value="Arf Nucleotide-binding Site Opener,domain 2"/>
    <property type="match status" value="1"/>
</dbReference>
<dbReference type="GeneID" id="24919526"/>
<evidence type="ECO:0000259" key="2">
    <source>
        <dbReference type="PROSITE" id="PS50190"/>
    </source>
</evidence>
<gene>
    <name evidence="3" type="ORF">GSBLH_T00002349001</name>
</gene>
<dbReference type="EMBL" id="FN668649">
    <property type="protein sequence ID" value="CBK22301.2"/>
    <property type="molecule type" value="Genomic_DNA"/>
</dbReference>
<proteinExistence type="predicted"/>
<feature type="compositionally biased region" description="Basic residues" evidence="1">
    <location>
        <begin position="126"/>
        <end position="139"/>
    </location>
</feature>
<dbReference type="RefSeq" id="XP_012896349.1">
    <property type="nucleotide sequence ID" value="XM_013040895.1"/>
</dbReference>
<dbReference type="InterPro" id="IPR035999">
    <property type="entry name" value="Sec7_dom_sf"/>
</dbReference>
<protein>
    <recommendedName>
        <fullName evidence="2">SEC7 domain-containing protein</fullName>
    </recommendedName>
</protein>
<sequence>MFLESFRLPGESQQIDRIMEAFSKHVYVQCAEHAELHSADVTYCLCFSIIMLNTDLHNQNMKDEARMTLDDYIKFNTTYGEMNRDCPLPAALLTSIYRSILAEQLLIVDDVRFFFPVSTPAAERKHHHAPQMGRFRRPQPRLLPAQRPLPRPLPLRAPSVPPFPRFHDSMHAELLKATSPLLLQTLQTLLQRSASALWVSTALRMARSLLRAAAHAQNNLLVDSVVQLLVDRTRLPVRPARFHALITAEPARPVGDLCFVRAEGAETRGGAGKRVVWLEYSPLRNVREFGRGASEDAEKGGVCVGVECYRTLLEMIRENGGSIQKGYSDVVMMSDRGLILVLDGVGGVFYGNGERGEGDLGSFRGARERNLDVAQRNESDVQRARRRARAPPGRSGRGEESRQCGDADEMRGRFGPSVMTT</sequence>
<reference evidence="3" key="1">
    <citation type="submission" date="2010-02" db="EMBL/GenBank/DDBJ databases">
        <title>Sequencing and annotation of the Blastocystis hominis genome.</title>
        <authorList>
            <person name="Wincker P."/>
        </authorList>
    </citation>
    <scope>NUCLEOTIDE SEQUENCE</scope>
    <source>
        <strain evidence="3">Singapore isolate B</strain>
    </source>
</reference>
<dbReference type="InterPro" id="IPR023394">
    <property type="entry name" value="Sec7_C_sf"/>
</dbReference>
<evidence type="ECO:0000313" key="3">
    <source>
        <dbReference type="EMBL" id="CBK22301.2"/>
    </source>
</evidence>
<evidence type="ECO:0000313" key="4">
    <source>
        <dbReference type="Proteomes" id="UP000008312"/>
    </source>
</evidence>
<feature type="compositionally biased region" description="Basic and acidic residues" evidence="1">
    <location>
        <begin position="396"/>
        <end position="412"/>
    </location>
</feature>
<dbReference type="PANTHER" id="PTHR10663:SF388">
    <property type="entry name" value="GOLGI-SPECIFIC BREFELDIN A-RESISTANCE GUANINE NUCLEOTIDE EXCHANGE FACTOR 1"/>
    <property type="match status" value="1"/>
</dbReference>